<dbReference type="AlphaFoldDB" id="A0A1F2WJD2"/>
<proteinExistence type="predicted"/>
<evidence type="ECO:0000313" key="6">
    <source>
        <dbReference type="Proteomes" id="UP000177876"/>
    </source>
</evidence>
<dbReference type="GO" id="GO:0016020">
    <property type="term" value="C:membrane"/>
    <property type="evidence" value="ECO:0007669"/>
    <property type="project" value="InterPro"/>
</dbReference>
<dbReference type="SUPFAM" id="SSF158472">
    <property type="entry name" value="HAMP domain-like"/>
    <property type="match status" value="1"/>
</dbReference>
<organism evidence="5 6">
    <name type="scientific">Candidatus Solincola sediminis</name>
    <dbReference type="NCBI Taxonomy" id="1797199"/>
    <lineage>
        <taxon>Bacteria</taxon>
        <taxon>Bacillati</taxon>
        <taxon>Actinomycetota</taxon>
        <taxon>Candidatus Geothermincolia</taxon>
        <taxon>Candidatus Geothermincolales</taxon>
        <taxon>Candidatus Geothermincolaceae</taxon>
        <taxon>Candidatus Solincola</taxon>
    </lineage>
</organism>
<dbReference type="EMBL" id="MELK01000040">
    <property type="protein sequence ID" value="OFW56952.1"/>
    <property type="molecule type" value="Genomic_DNA"/>
</dbReference>
<evidence type="ECO:0000313" key="5">
    <source>
        <dbReference type="EMBL" id="OFW56952.1"/>
    </source>
</evidence>
<dbReference type="PROSITE" id="PS50885">
    <property type="entry name" value="HAMP"/>
    <property type="match status" value="1"/>
</dbReference>
<name>A0A1F2WJD2_9ACTN</name>
<keyword evidence="3" id="KW-0472">Membrane</keyword>
<dbReference type="Proteomes" id="UP000177876">
    <property type="component" value="Unassembled WGS sequence"/>
</dbReference>
<keyword evidence="2 3" id="KW-1133">Transmembrane helix</keyword>
<feature type="transmembrane region" description="Helical" evidence="3">
    <location>
        <begin position="233"/>
        <end position="254"/>
    </location>
</feature>
<accession>A0A1F2WJD2</accession>
<reference evidence="5 6" key="1">
    <citation type="journal article" date="2016" name="Nat. Commun.">
        <title>Thousands of microbial genomes shed light on interconnected biogeochemical processes in an aquifer system.</title>
        <authorList>
            <person name="Anantharaman K."/>
            <person name="Brown C.T."/>
            <person name="Hug L.A."/>
            <person name="Sharon I."/>
            <person name="Castelle C.J."/>
            <person name="Probst A.J."/>
            <person name="Thomas B.C."/>
            <person name="Singh A."/>
            <person name="Wilkins M.J."/>
            <person name="Karaoz U."/>
            <person name="Brodie E.L."/>
            <person name="Williams K.H."/>
            <person name="Hubbard S.S."/>
            <person name="Banfield J.F."/>
        </authorList>
    </citation>
    <scope>NUCLEOTIDE SEQUENCE [LARGE SCALE GENOMIC DNA]</scope>
</reference>
<sequence length="317" mass="34757">MSQESSLNDSRSPKSGRSRIRVLITALTLAVFLVFGAVAFLLLFGSQNRMASKSKDELIQIVCEDNASSARSLIPFLQESYNQAKTDDAAYQRDLQKILAHELTDIQRASDAQLKQLVDEGLMNLKYILVIIPPVAMVTTGAEVLVSNDESLVYNWEVPEELSDAIVEGDTQYIYKKGGIPSLGIEKDGLYIIAARPGAGTPELVSAVAVTSIEDRVAQIDAFLNTEQKNSRLIFSLVMLGCLLVLFLITFVILSRLIRNRISKPIDDLTEAAADVMDGKLDVNVAVHGGGDFEVLEQAFKEMVGSVRMMIERSIGE</sequence>
<dbReference type="GO" id="GO:0007165">
    <property type="term" value="P:signal transduction"/>
    <property type="evidence" value="ECO:0007669"/>
    <property type="project" value="InterPro"/>
</dbReference>
<gene>
    <name evidence="5" type="ORF">A2Y75_07285</name>
</gene>
<comment type="caution">
    <text evidence="5">The sequence shown here is derived from an EMBL/GenBank/DDBJ whole genome shotgun (WGS) entry which is preliminary data.</text>
</comment>
<feature type="domain" description="HAMP" evidence="4">
    <location>
        <begin position="260"/>
        <end position="312"/>
    </location>
</feature>
<dbReference type="InterPro" id="IPR003660">
    <property type="entry name" value="HAMP_dom"/>
</dbReference>
<dbReference type="Pfam" id="PF00672">
    <property type="entry name" value="HAMP"/>
    <property type="match status" value="1"/>
</dbReference>
<feature type="transmembrane region" description="Helical" evidence="3">
    <location>
        <begin position="20"/>
        <end position="45"/>
    </location>
</feature>
<protein>
    <recommendedName>
        <fullName evidence="4">HAMP domain-containing protein</fullName>
    </recommendedName>
</protein>
<evidence type="ECO:0000256" key="1">
    <source>
        <dbReference type="ARBA" id="ARBA00022692"/>
    </source>
</evidence>
<dbReference type="Gene3D" id="6.10.340.10">
    <property type="match status" value="1"/>
</dbReference>
<evidence type="ECO:0000256" key="2">
    <source>
        <dbReference type="ARBA" id="ARBA00022989"/>
    </source>
</evidence>
<keyword evidence="1 3" id="KW-0812">Transmembrane</keyword>
<evidence type="ECO:0000256" key="3">
    <source>
        <dbReference type="SAM" id="Phobius"/>
    </source>
</evidence>
<evidence type="ECO:0000259" key="4">
    <source>
        <dbReference type="PROSITE" id="PS50885"/>
    </source>
</evidence>
<dbReference type="SMART" id="SM00304">
    <property type="entry name" value="HAMP"/>
    <property type="match status" value="1"/>
</dbReference>
<dbReference type="CDD" id="cd06225">
    <property type="entry name" value="HAMP"/>
    <property type="match status" value="1"/>
</dbReference>